<dbReference type="RefSeq" id="WP_186506972.1">
    <property type="nucleotide sequence ID" value="NZ_JACNEP010000007.1"/>
</dbReference>
<dbReference type="Gene3D" id="2.40.50.1020">
    <property type="entry name" value="LytTr DNA-binding domain"/>
    <property type="match status" value="1"/>
</dbReference>
<evidence type="ECO:0000256" key="2">
    <source>
        <dbReference type="PROSITE-ProRule" id="PRU00169"/>
    </source>
</evidence>
<gene>
    <name evidence="5" type="ORF">H8B19_11245</name>
</gene>
<keyword evidence="2" id="KW-0597">Phosphoprotein</keyword>
<reference evidence="5" key="2">
    <citation type="submission" date="2020-08" db="EMBL/GenBank/DDBJ databases">
        <authorList>
            <person name="Lai Q."/>
        </authorList>
    </citation>
    <scope>NUCLEOTIDE SEQUENCE</scope>
    <source>
        <strain evidence="5">S27-2</strain>
    </source>
</reference>
<dbReference type="InterPro" id="IPR011006">
    <property type="entry name" value="CheY-like_superfamily"/>
</dbReference>
<dbReference type="Proteomes" id="UP000601768">
    <property type="component" value="Unassembled WGS sequence"/>
</dbReference>
<dbReference type="InterPro" id="IPR007492">
    <property type="entry name" value="LytTR_DNA-bd_dom"/>
</dbReference>
<evidence type="ECO:0000259" key="3">
    <source>
        <dbReference type="PROSITE" id="PS50110"/>
    </source>
</evidence>
<dbReference type="PANTHER" id="PTHR37299">
    <property type="entry name" value="TRANSCRIPTIONAL REGULATOR-RELATED"/>
    <property type="match status" value="1"/>
</dbReference>
<evidence type="ECO:0000259" key="4">
    <source>
        <dbReference type="PROSITE" id="PS50930"/>
    </source>
</evidence>
<evidence type="ECO:0000256" key="1">
    <source>
        <dbReference type="ARBA" id="ARBA00023012"/>
    </source>
</evidence>
<feature type="domain" description="HTH LytTR-type" evidence="4">
    <location>
        <begin position="130"/>
        <end position="234"/>
    </location>
</feature>
<dbReference type="Pfam" id="PF00072">
    <property type="entry name" value="Response_reg"/>
    <property type="match status" value="1"/>
</dbReference>
<dbReference type="GO" id="GO:0003677">
    <property type="term" value="F:DNA binding"/>
    <property type="evidence" value="ECO:0007669"/>
    <property type="project" value="InterPro"/>
</dbReference>
<keyword evidence="1" id="KW-0902">Two-component regulatory system</keyword>
<dbReference type="InterPro" id="IPR001789">
    <property type="entry name" value="Sig_transdc_resp-reg_receiver"/>
</dbReference>
<name>A0A8J6IUA2_9ALTE</name>
<dbReference type="PROSITE" id="PS50930">
    <property type="entry name" value="HTH_LYTTR"/>
    <property type="match status" value="1"/>
</dbReference>
<dbReference type="SMART" id="SM00850">
    <property type="entry name" value="LytTR"/>
    <property type="match status" value="1"/>
</dbReference>
<keyword evidence="6" id="KW-1185">Reference proteome</keyword>
<dbReference type="GO" id="GO:0000156">
    <property type="term" value="F:phosphorelay response regulator activity"/>
    <property type="evidence" value="ECO:0007669"/>
    <property type="project" value="InterPro"/>
</dbReference>
<reference evidence="5" key="1">
    <citation type="journal article" date="2018" name="Int. J. Syst. Evol. Microbiol.">
        <title>Neptunicella marina gen. nov., sp. nov., isolated from surface seawater.</title>
        <authorList>
            <person name="Liu X."/>
            <person name="Lai Q."/>
            <person name="Du Y."/>
            <person name="Zhang X."/>
            <person name="Liu Z."/>
            <person name="Sun F."/>
            <person name="Shao Z."/>
        </authorList>
    </citation>
    <scope>NUCLEOTIDE SEQUENCE</scope>
    <source>
        <strain evidence="5">S27-2</strain>
    </source>
</reference>
<comment type="caution">
    <text evidence="5">The sequence shown here is derived from an EMBL/GenBank/DDBJ whole genome shotgun (WGS) entry which is preliminary data.</text>
</comment>
<dbReference type="InterPro" id="IPR046947">
    <property type="entry name" value="LytR-like"/>
</dbReference>
<organism evidence="5 6">
    <name type="scientific">Neptunicella marina</name>
    <dbReference type="NCBI Taxonomy" id="2125989"/>
    <lineage>
        <taxon>Bacteria</taxon>
        <taxon>Pseudomonadati</taxon>
        <taxon>Pseudomonadota</taxon>
        <taxon>Gammaproteobacteria</taxon>
        <taxon>Alteromonadales</taxon>
        <taxon>Alteromonadaceae</taxon>
        <taxon>Neptunicella</taxon>
    </lineage>
</organism>
<feature type="domain" description="Response regulatory" evidence="3">
    <location>
        <begin position="3"/>
        <end position="116"/>
    </location>
</feature>
<evidence type="ECO:0000313" key="6">
    <source>
        <dbReference type="Proteomes" id="UP000601768"/>
    </source>
</evidence>
<accession>A0A8J6IUA2</accession>
<dbReference type="EMBL" id="JACNEP010000007">
    <property type="protein sequence ID" value="MBC3766454.1"/>
    <property type="molecule type" value="Genomic_DNA"/>
</dbReference>
<dbReference type="Pfam" id="PF04397">
    <property type="entry name" value="LytTR"/>
    <property type="match status" value="1"/>
</dbReference>
<evidence type="ECO:0000313" key="5">
    <source>
        <dbReference type="EMBL" id="MBC3766454.1"/>
    </source>
</evidence>
<dbReference type="PANTHER" id="PTHR37299:SF1">
    <property type="entry name" value="STAGE 0 SPORULATION PROTEIN A HOMOLOG"/>
    <property type="match status" value="1"/>
</dbReference>
<protein>
    <submittedName>
        <fullName evidence="5">Response regulator transcription factor</fullName>
    </submittedName>
</protein>
<dbReference type="AlphaFoldDB" id="A0A8J6IUA2"/>
<feature type="modified residue" description="4-aspartylphosphate" evidence="2">
    <location>
        <position position="54"/>
    </location>
</feature>
<dbReference type="PROSITE" id="PS50110">
    <property type="entry name" value="RESPONSE_REGULATORY"/>
    <property type="match status" value="1"/>
</dbReference>
<dbReference type="Gene3D" id="3.40.50.2300">
    <property type="match status" value="1"/>
</dbReference>
<dbReference type="SUPFAM" id="SSF52172">
    <property type="entry name" value="CheY-like"/>
    <property type="match status" value="1"/>
</dbReference>
<dbReference type="SMART" id="SM00448">
    <property type="entry name" value="REC"/>
    <property type="match status" value="1"/>
</dbReference>
<proteinExistence type="predicted"/>
<sequence length="237" mass="26722">MYQCIVVDDEPLARQRICGFIEQQSGWQVVAQASDYEEAKELLVEYQPHACFMDISIIGGSGLDLARSLSSKINCAWIFSTAYNEHAINAFEIDAVDYLLKPYDNARLLDALNKAEKRVPVKSISRPDILAIKSVGSVEFVNVKDILWVKGSSNYVELHCDDKVLLHRETLSKLEQQLNPKTFVRVHRSSMVNVQRVKSLSSELGRYSLLHLTNGDEVKISSAYKSNLFGRLGLELN</sequence>